<dbReference type="GO" id="GO:0005737">
    <property type="term" value="C:cytoplasm"/>
    <property type="evidence" value="ECO:0007669"/>
    <property type="project" value="InterPro"/>
</dbReference>
<comment type="catalytic activity">
    <reaction evidence="8 10">
        <text>deamido-NAD(+) + NH4(+) + ATP = AMP + diphosphate + NAD(+) + H(+)</text>
        <dbReference type="Rhea" id="RHEA:21188"/>
        <dbReference type="ChEBI" id="CHEBI:15378"/>
        <dbReference type="ChEBI" id="CHEBI:28938"/>
        <dbReference type="ChEBI" id="CHEBI:30616"/>
        <dbReference type="ChEBI" id="CHEBI:33019"/>
        <dbReference type="ChEBI" id="CHEBI:57540"/>
        <dbReference type="ChEBI" id="CHEBI:58437"/>
        <dbReference type="ChEBI" id="CHEBI:456215"/>
        <dbReference type="EC" id="6.3.1.5"/>
    </reaction>
</comment>
<feature type="binding site" evidence="8">
    <location>
        <position position="51"/>
    </location>
    <ligand>
        <name>Mg(2+)</name>
        <dbReference type="ChEBI" id="CHEBI:18420"/>
    </ligand>
</feature>
<keyword evidence="6 8" id="KW-0460">Magnesium</keyword>
<dbReference type="InterPro" id="IPR003694">
    <property type="entry name" value="NAD_synthase"/>
</dbReference>
<feature type="binding site" description="in other chain" evidence="8">
    <location>
        <position position="138"/>
    </location>
    <ligand>
        <name>deamido-NAD(+)</name>
        <dbReference type="ChEBI" id="CHEBI:58437"/>
        <note>ligand shared between two neighboring subunits</note>
    </ligand>
</feature>
<name>A0A377JNX2_9HELI</name>
<dbReference type="HAMAP" id="MF_00193">
    <property type="entry name" value="NadE_ammonia_dep"/>
    <property type="match status" value="1"/>
</dbReference>
<dbReference type="Gene3D" id="3.40.50.620">
    <property type="entry name" value="HUPs"/>
    <property type="match status" value="1"/>
</dbReference>
<dbReference type="GO" id="GO:0004359">
    <property type="term" value="F:glutaminase activity"/>
    <property type="evidence" value="ECO:0007669"/>
    <property type="project" value="InterPro"/>
</dbReference>
<dbReference type="InterPro" id="IPR014729">
    <property type="entry name" value="Rossmann-like_a/b/a_fold"/>
</dbReference>
<dbReference type="GO" id="GO:0003952">
    <property type="term" value="F:NAD+ synthase (glutamine-hydrolyzing) activity"/>
    <property type="evidence" value="ECO:0007669"/>
    <property type="project" value="InterPro"/>
</dbReference>
<dbReference type="EMBL" id="UGHZ01000001">
    <property type="protein sequence ID" value="STP08732.1"/>
    <property type="molecule type" value="Genomic_DNA"/>
</dbReference>
<dbReference type="InterPro" id="IPR022926">
    <property type="entry name" value="NH(3)-dep_NAD(+)_synth"/>
</dbReference>
<evidence type="ECO:0000313" key="12">
    <source>
        <dbReference type="EMBL" id="STP08732.1"/>
    </source>
</evidence>
<dbReference type="CDD" id="cd00553">
    <property type="entry name" value="NAD_synthase"/>
    <property type="match status" value="1"/>
</dbReference>
<evidence type="ECO:0000256" key="6">
    <source>
        <dbReference type="ARBA" id="ARBA00022842"/>
    </source>
</evidence>
<keyword evidence="7 8" id="KW-0520">NAD</keyword>
<evidence type="ECO:0000256" key="1">
    <source>
        <dbReference type="ARBA" id="ARBA00005859"/>
    </source>
</evidence>
<feature type="binding site" evidence="8">
    <location>
        <position position="158"/>
    </location>
    <ligand>
        <name>ATP</name>
        <dbReference type="ChEBI" id="CHEBI:30616"/>
    </ligand>
</feature>
<organism evidence="12 13">
    <name type="scientific">Helicobacter cinaedi</name>
    <dbReference type="NCBI Taxonomy" id="213"/>
    <lineage>
        <taxon>Bacteria</taxon>
        <taxon>Pseudomonadati</taxon>
        <taxon>Campylobacterota</taxon>
        <taxon>Epsilonproteobacteria</taxon>
        <taxon>Campylobacterales</taxon>
        <taxon>Helicobacteraceae</taxon>
        <taxon>Helicobacter</taxon>
    </lineage>
</organism>
<evidence type="ECO:0000256" key="10">
    <source>
        <dbReference type="RuleBase" id="RU003812"/>
    </source>
</evidence>
<accession>A0A377JNX2</accession>
<feature type="binding site" evidence="8">
    <location>
        <position position="163"/>
    </location>
    <ligand>
        <name>Mg(2+)</name>
        <dbReference type="ChEBI" id="CHEBI:18420"/>
    </ligand>
</feature>
<dbReference type="GO" id="GO:0009435">
    <property type="term" value="P:NAD+ biosynthetic process"/>
    <property type="evidence" value="ECO:0007669"/>
    <property type="project" value="UniProtKB-UniRule"/>
</dbReference>
<comment type="similarity">
    <text evidence="1 8 9">Belongs to the NAD synthetase family.</text>
</comment>
<keyword evidence="5 8" id="KW-0067">ATP-binding</keyword>
<dbReference type="NCBIfam" id="TIGR00552">
    <property type="entry name" value="nadE"/>
    <property type="match status" value="1"/>
</dbReference>
<dbReference type="InterPro" id="IPR022310">
    <property type="entry name" value="NAD/GMP_synthase"/>
</dbReference>
<comment type="caution">
    <text evidence="8">Lacks conserved residue(s) required for the propagation of feature annotation.</text>
</comment>
<evidence type="ECO:0000256" key="8">
    <source>
        <dbReference type="HAMAP-Rule" id="MF_00193"/>
    </source>
</evidence>
<dbReference type="GO" id="GO:0046872">
    <property type="term" value="F:metal ion binding"/>
    <property type="evidence" value="ECO:0007669"/>
    <property type="project" value="UniProtKB-KW"/>
</dbReference>
<dbReference type="PANTHER" id="PTHR23090:SF9">
    <property type="entry name" value="GLUTAMINE-DEPENDENT NAD(+) SYNTHETASE"/>
    <property type="match status" value="1"/>
</dbReference>
<evidence type="ECO:0000256" key="7">
    <source>
        <dbReference type="ARBA" id="ARBA00023027"/>
    </source>
</evidence>
<dbReference type="FunFam" id="3.40.50.620:FF:000106">
    <property type="entry name" value="Glutamine-dependent NAD(+) synthetase"/>
    <property type="match status" value="1"/>
</dbReference>
<keyword evidence="2 8" id="KW-0436">Ligase</keyword>
<evidence type="ECO:0000256" key="3">
    <source>
        <dbReference type="ARBA" id="ARBA00022723"/>
    </source>
</evidence>
<dbReference type="UniPathway" id="UPA00253">
    <property type="reaction ID" value="UER00333"/>
</dbReference>
<dbReference type="GO" id="GO:0008795">
    <property type="term" value="F:NAD+ synthase activity"/>
    <property type="evidence" value="ECO:0007669"/>
    <property type="project" value="UniProtKB-UniRule"/>
</dbReference>
<dbReference type="PANTHER" id="PTHR23090">
    <property type="entry name" value="NH 3 /GLUTAMINE-DEPENDENT NAD + SYNTHETASE"/>
    <property type="match status" value="1"/>
</dbReference>
<dbReference type="GO" id="GO:0005524">
    <property type="term" value="F:ATP binding"/>
    <property type="evidence" value="ECO:0007669"/>
    <property type="project" value="UniProtKB-UniRule"/>
</dbReference>
<protein>
    <recommendedName>
        <fullName evidence="8 10">NH(3)-dependent NAD(+) synthetase</fullName>
        <ecNumber evidence="8 10">6.3.1.5</ecNumber>
    </recommendedName>
</protein>
<dbReference type="Proteomes" id="UP000255335">
    <property type="component" value="Unassembled WGS sequence"/>
</dbReference>
<comment type="subunit">
    <text evidence="8">Homodimer.</text>
</comment>
<dbReference type="Pfam" id="PF02540">
    <property type="entry name" value="NAD_synthase"/>
    <property type="match status" value="1"/>
</dbReference>
<keyword evidence="4 8" id="KW-0547">Nucleotide-binding</keyword>
<evidence type="ECO:0000256" key="2">
    <source>
        <dbReference type="ARBA" id="ARBA00022598"/>
    </source>
</evidence>
<proteinExistence type="inferred from homology"/>
<feature type="binding site" evidence="8">
    <location>
        <position position="187"/>
    </location>
    <ligand>
        <name>ATP</name>
        <dbReference type="ChEBI" id="CHEBI:30616"/>
    </ligand>
</feature>
<dbReference type="SUPFAM" id="SSF52402">
    <property type="entry name" value="Adenine nucleotide alpha hydrolases-like"/>
    <property type="match status" value="1"/>
</dbReference>
<keyword evidence="3 8" id="KW-0479">Metal-binding</keyword>
<dbReference type="EC" id="6.3.1.5" evidence="8 10"/>
<feature type="binding site" evidence="8">
    <location>
        <position position="209"/>
    </location>
    <ligand>
        <name>ATP</name>
        <dbReference type="ChEBI" id="CHEBI:30616"/>
    </ligand>
</feature>
<comment type="pathway">
    <text evidence="8">Cofactor biosynthesis; NAD(+) biosynthesis; NAD(+) from deamido-NAD(+) (ammonia route): step 1/1.</text>
</comment>
<feature type="binding site" evidence="8">
    <location>
        <begin position="45"/>
        <end position="52"/>
    </location>
    <ligand>
        <name>ATP</name>
        <dbReference type="ChEBI" id="CHEBI:30616"/>
    </ligand>
</feature>
<reference evidence="12 13" key="1">
    <citation type="submission" date="2018-06" db="EMBL/GenBank/DDBJ databases">
        <authorList>
            <consortium name="Pathogen Informatics"/>
            <person name="Doyle S."/>
        </authorList>
    </citation>
    <scope>NUCLEOTIDE SEQUENCE [LARGE SCALE GENOMIC DNA]</scope>
    <source>
        <strain evidence="12 13">NCTC12221</strain>
    </source>
</reference>
<evidence type="ECO:0000256" key="5">
    <source>
        <dbReference type="ARBA" id="ARBA00022840"/>
    </source>
</evidence>
<dbReference type="NCBIfam" id="NF010587">
    <property type="entry name" value="PRK13980.1"/>
    <property type="match status" value="1"/>
</dbReference>
<evidence type="ECO:0000313" key="13">
    <source>
        <dbReference type="Proteomes" id="UP000255335"/>
    </source>
</evidence>
<dbReference type="AlphaFoldDB" id="A0A377JNX2"/>
<evidence type="ECO:0000256" key="4">
    <source>
        <dbReference type="ARBA" id="ARBA00022741"/>
    </source>
</evidence>
<evidence type="ECO:0000256" key="9">
    <source>
        <dbReference type="RuleBase" id="RU003811"/>
    </source>
</evidence>
<feature type="domain" description="NAD/GMP synthase" evidence="11">
    <location>
        <begin position="25"/>
        <end position="284"/>
    </location>
</feature>
<evidence type="ECO:0000259" key="11">
    <source>
        <dbReference type="Pfam" id="PF02540"/>
    </source>
</evidence>
<gene>
    <name evidence="8 12" type="primary">nadE</name>
    <name evidence="12" type="ORF">NCTC12221_00145</name>
</gene>
<comment type="function">
    <text evidence="8">Catalyzes the ATP-dependent amidation of deamido-NAD to form NAD. Uses ammonia as a nitrogen source.</text>
</comment>
<sequence>MCDTKINDIIKGHNKRDMMKSFVDSCVFFLQKEFSQRGFKKGVLGLSGGIDSAVVAALGTLALGSENLKVLLMPSFSSSPMHFDDALNLAKILNLTPQVIKLESFQSHFASHLGFENDLLKSDLDDKQKLRMGNFCSRLRMALLYDYASAENALVLGTSNKSELMLGYGTIFGDLACAINPIGSLYKTQIFALAKHLNLPQNLINKKPSADLFANQSDESDLGYSYEEIDSFLMCFENLGGLKAGQKDERDCIHNALESQGFESQMVKSLCTRIWANAFKRTMPSVFAFSNPFCITHQD</sequence>